<feature type="domain" description="Phosphoribulokinase/uridine kinase" evidence="1">
    <location>
        <begin position="25"/>
        <end position="168"/>
    </location>
</feature>
<organism evidence="2 3">
    <name type="scientific">candidate division WS6 bacterium GW2011_GWA2_37_6</name>
    <dbReference type="NCBI Taxonomy" id="1619087"/>
    <lineage>
        <taxon>Bacteria</taxon>
        <taxon>Candidatus Dojkabacteria</taxon>
    </lineage>
</organism>
<sequence length="220" mass="25756">MKPVKLFELLEERIREINLDHPIRIGVDGVDGSGKKFFADAFAQYLQRLNRSIIRSTIDTFHNPKKIRYQQGENSPKGYYEDSFNIDGLIENLLYPLGPKGSLKYKTLIFNYKTDSQIDVPFEIAQEDSILIFDGIFLFTPRLNPFWDMRIFLDVPFETTIERVKQRVKDQEYLGSGNIVKKYKTRYIPGQKIYFKKAEPKKKADIIIDNTDYTNPLIVK</sequence>
<dbReference type="Proteomes" id="UP000034852">
    <property type="component" value="Unassembled WGS sequence"/>
</dbReference>
<dbReference type="EMBL" id="LBTH01000024">
    <property type="protein sequence ID" value="KKQ35472.1"/>
    <property type="molecule type" value="Genomic_DNA"/>
</dbReference>
<dbReference type="PANTHER" id="PTHR10285">
    <property type="entry name" value="URIDINE KINASE"/>
    <property type="match status" value="1"/>
</dbReference>
<evidence type="ECO:0000313" key="2">
    <source>
        <dbReference type="EMBL" id="KKQ35472.1"/>
    </source>
</evidence>
<dbReference type="GO" id="GO:0016301">
    <property type="term" value="F:kinase activity"/>
    <property type="evidence" value="ECO:0007669"/>
    <property type="project" value="InterPro"/>
</dbReference>
<reference evidence="2 3" key="1">
    <citation type="journal article" date="2015" name="Nature">
        <title>rRNA introns, odd ribosomes, and small enigmatic genomes across a large radiation of phyla.</title>
        <authorList>
            <person name="Brown C.T."/>
            <person name="Hug L.A."/>
            <person name="Thomas B.C."/>
            <person name="Sharon I."/>
            <person name="Castelle C.J."/>
            <person name="Singh A."/>
            <person name="Wilkins M.J."/>
            <person name="Williams K.H."/>
            <person name="Banfield J.F."/>
        </authorList>
    </citation>
    <scope>NUCLEOTIDE SEQUENCE [LARGE SCALE GENOMIC DNA]</scope>
</reference>
<name>A0A0G0GZK5_9BACT</name>
<gene>
    <name evidence="2" type="ORF">US52_C0024G0006</name>
</gene>
<dbReference type="AlphaFoldDB" id="A0A0G0GZK5"/>
<protein>
    <recommendedName>
        <fullName evidence="1">Phosphoribulokinase/uridine kinase domain-containing protein</fullName>
    </recommendedName>
</protein>
<accession>A0A0G0GZK5</accession>
<proteinExistence type="predicted"/>
<dbReference type="InterPro" id="IPR006083">
    <property type="entry name" value="PRK/URK"/>
</dbReference>
<comment type="caution">
    <text evidence="2">The sequence shown here is derived from an EMBL/GenBank/DDBJ whole genome shotgun (WGS) entry which is preliminary data.</text>
</comment>
<dbReference type="GO" id="GO:0005524">
    <property type="term" value="F:ATP binding"/>
    <property type="evidence" value="ECO:0007669"/>
    <property type="project" value="InterPro"/>
</dbReference>
<dbReference type="Pfam" id="PF00485">
    <property type="entry name" value="PRK"/>
    <property type="match status" value="1"/>
</dbReference>
<dbReference type="SUPFAM" id="SSF52540">
    <property type="entry name" value="P-loop containing nucleoside triphosphate hydrolases"/>
    <property type="match status" value="1"/>
</dbReference>
<dbReference type="Gene3D" id="3.40.50.300">
    <property type="entry name" value="P-loop containing nucleotide triphosphate hydrolases"/>
    <property type="match status" value="1"/>
</dbReference>
<evidence type="ECO:0000313" key="3">
    <source>
        <dbReference type="Proteomes" id="UP000034852"/>
    </source>
</evidence>
<evidence type="ECO:0000259" key="1">
    <source>
        <dbReference type="Pfam" id="PF00485"/>
    </source>
</evidence>
<dbReference type="InterPro" id="IPR027417">
    <property type="entry name" value="P-loop_NTPase"/>
</dbReference>